<feature type="domain" description="HTH tetR-type" evidence="3">
    <location>
        <begin position="22"/>
        <end position="82"/>
    </location>
</feature>
<reference evidence="4 5" key="1">
    <citation type="submission" date="2015-03" db="EMBL/GenBank/DDBJ databases">
        <authorList>
            <person name="Zheng J."/>
            <person name="Ganezle M."/>
        </authorList>
    </citation>
    <scope>NUCLEOTIDE SEQUENCE [LARGE SCALE GENOMIC DNA]</scope>
    <source>
        <strain evidence="4 5">LP38</strain>
    </source>
</reference>
<dbReference type="SUPFAM" id="SSF48498">
    <property type="entry name" value="Tetracyclin repressor-like, C-terminal domain"/>
    <property type="match status" value="1"/>
</dbReference>
<dbReference type="PANTHER" id="PTHR30055:SF222">
    <property type="entry name" value="REGULATORY PROTEIN"/>
    <property type="match status" value="1"/>
</dbReference>
<dbReference type="RefSeq" id="WP_045807164.1">
    <property type="nucleotide sequence ID" value="NZ_JZCR01000012.1"/>
</dbReference>
<accession>A0A0F3RSU3</accession>
<proteinExistence type="predicted"/>
<name>A0A0F3RSU3_9LACO</name>
<evidence type="ECO:0000313" key="5">
    <source>
        <dbReference type="Proteomes" id="UP000033491"/>
    </source>
</evidence>
<dbReference type="InterPro" id="IPR009057">
    <property type="entry name" value="Homeodomain-like_sf"/>
</dbReference>
<comment type="caution">
    <text evidence="4">The sequence shown here is derived from an EMBL/GenBank/DDBJ whole genome shotgun (WGS) entry which is preliminary data.</text>
</comment>
<gene>
    <name evidence="4" type="ORF">VC81_05535</name>
</gene>
<dbReference type="Gene3D" id="1.10.357.10">
    <property type="entry name" value="Tetracycline Repressor, domain 2"/>
    <property type="match status" value="1"/>
</dbReference>
<dbReference type="PROSITE" id="PS50977">
    <property type="entry name" value="HTH_TETR_2"/>
    <property type="match status" value="1"/>
</dbReference>
<dbReference type="Pfam" id="PF00440">
    <property type="entry name" value="TetR_N"/>
    <property type="match status" value="1"/>
</dbReference>
<dbReference type="GO" id="GO:0006355">
    <property type="term" value="P:regulation of DNA-templated transcription"/>
    <property type="evidence" value="ECO:0007669"/>
    <property type="project" value="UniProtKB-ARBA"/>
</dbReference>
<dbReference type="InterPro" id="IPR036271">
    <property type="entry name" value="Tet_transcr_reg_TetR-rel_C_sf"/>
</dbReference>
<organism evidence="4 5">
    <name type="scientific">Levilactobacillus spicheri</name>
    <dbReference type="NCBI Taxonomy" id="216463"/>
    <lineage>
        <taxon>Bacteria</taxon>
        <taxon>Bacillati</taxon>
        <taxon>Bacillota</taxon>
        <taxon>Bacilli</taxon>
        <taxon>Lactobacillales</taxon>
        <taxon>Lactobacillaceae</taxon>
        <taxon>Levilactobacillus</taxon>
    </lineage>
</organism>
<dbReference type="PANTHER" id="PTHR30055">
    <property type="entry name" value="HTH-TYPE TRANSCRIPTIONAL REGULATOR RUTR"/>
    <property type="match status" value="1"/>
</dbReference>
<dbReference type="OrthoDB" id="9780824at2"/>
<evidence type="ECO:0000313" key="4">
    <source>
        <dbReference type="EMBL" id="KJW12955.1"/>
    </source>
</evidence>
<dbReference type="PATRIC" id="fig|216463.3.peg.220"/>
<keyword evidence="1 2" id="KW-0238">DNA-binding</keyword>
<dbReference type="GO" id="GO:0003677">
    <property type="term" value="F:DNA binding"/>
    <property type="evidence" value="ECO:0007669"/>
    <property type="project" value="UniProtKB-UniRule"/>
</dbReference>
<dbReference type="PRINTS" id="PR00455">
    <property type="entry name" value="HTHTETR"/>
</dbReference>
<evidence type="ECO:0000256" key="1">
    <source>
        <dbReference type="ARBA" id="ARBA00023125"/>
    </source>
</evidence>
<evidence type="ECO:0000256" key="2">
    <source>
        <dbReference type="PROSITE-ProRule" id="PRU00335"/>
    </source>
</evidence>
<dbReference type="AlphaFoldDB" id="A0A0F3RSU3"/>
<feature type="DNA-binding region" description="H-T-H motif" evidence="2">
    <location>
        <begin position="45"/>
        <end position="64"/>
    </location>
</feature>
<protein>
    <recommendedName>
        <fullName evidence="3">HTH tetR-type domain-containing protein</fullName>
    </recommendedName>
</protein>
<dbReference type="SUPFAM" id="SSF46689">
    <property type="entry name" value="Homeodomain-like"/>
    <property type="match status" value="1"/>
</dbReference>
<dbReference type="InterPro" id="IPR050109">
    <property type="entry name" value="HTH-type_TetR-like_transc_reg"/>
</dbReference>
<evidence type="ECO:0000259" key="3">
    <source>
        <dbReference type="PROSITE" id="PS50977"/>
    </source>
</evidence>
<dbReference type="STRING" id="216463.VC81_05535"/>
<dbReference type="InterPro" id="IPR001647">
    <property type="entry name" value="HTH_TetR"/>
</dbReference>
<sequence>MEKNTDIRTAFEQVMAADHEIPAKQKQVLAASLALFAEQGFANTTTKQIADRAGVAEGTVYRRYKTKDELLAALLKPMVTTVLPRLMREFAQQVATMRNLTRHQLLTALIENRAAFLAENWPVGKVLLNEMMIQPALRQAVIQNAAPIIQKTLYPILDRLRAQQELAAVPNDMVVQFIVGTVLTNVMRANLQDDFALFNQRVPFLIDFLDRGLAPS</sequence>
<dbReference type="Proteomes" id="UP000033491">
    <property type="component" value="Unassembled WGS sequence"/>
</dbReference>
<dbReference type="EMBL" id="JZCR01000012">
    <property type="protein sequence ID" value="KJW12955.1"/>
    <property type="molecule type" value="Genomic_DNA"/>
</dbReference>